<protein>
    <submittedName>
        <fullName evidence="8">Uncharacterized protein</fullName>
    </submittedName>
</protein>
<accession>A0A7S1JAC1</accession>
<feature type="transmembrane region" description="Helical" evidence="7">
    <location>
        <begin position="193"/>
        <end position="217"/>
    </location>
</feature>
<evidence type="ECO:0000256" key="5">
    <source>
        <dbReference type="ARBA" id="ARBA00023136"/>
    </source>
</evidence>
<comment type="subcellular location">
    <subcellularLocation>
        <location evidence="1">Membrane</location>
        <topology evidence="1">Multi-pass membrane protein</topology>
    </subcellularLocation>
</comment>
<name>A0A7S1JAC1_9EUGL</name>
<comment type="similarity">
    <text evidence="2">Belongs to the TspO/BZRP family.</text>
</comment>
<feature type="transmembrane region" description="Helical" evidence="7">
    <location>
        <begin position="310"/>
        <end position="330"/>
    </location>
</feature>
<dbReference type="PANTHER" id="PTHR10057:SF0">
    <property type="entry name" value="TRANSLOCATOR PROTEIN"/>
    <property type="match status" value="1"/>
</dbReference>
<dbReference type="GO" id="GO:0016020">
    <property type="term" value="C:membrane"/>
    <property type="evidence" value="ECO:0007669"/>
    <property type="project" value="UniProtKB-SubCell"/>
</dbReference>
<evidence type="ECO:0000256" key="4">
    <source>
        <dbReference type="ARBA" id="ARBA00022989"/>
    </source>
</evidence>
<feature type="transmembrane region" description="Helical" evidence="7">
    <location>
        <begin position="115"/>
        <end position="132"/>
    </location>
</feature>
<dbReference type="InterPro" id="IPR004307">
    <property type="entry name" value="TspO_MBR"/>
</dbReference>
<gene>
    <name evidence="8" type="ORF">EGYM00392_LOCUS48859</name>
</gene>
<keyword evidence="4 7" id="KW-1133">Transmembrane helix</keyword>
<keyword evidence="3 7" id="KW-0812">Transmembrane</keyword>
<dbReference type="GO" id="GO:0033013">
    <property type="term" value="P:tetrapyrrole metabolic process"/>
    <property type="evidence" value="ECO:0007669"/>
    <property type="project" value="UniProtKB-ARBA"/>
</dbReference>
<proteinExistence type="inferred from homology"/>
<feature type="transmembrane region" description="Helical" evidence="7">
    <location>
        <begin position="336"/>
        <end position="358"/>
    </location>
</feature>
<evidence type="ECO:0000256" key="2">
    <source>
        <dbReference type="ARBA" id="ARBA00007524"/>
    </source>
</evidence>
<dbReference type="EMBL" id="HBGA01131846">
    <property type="protein sequence ID" value="CAD9037700.1"/>
    <property type="molecule type" value="Transcribed_RNA"/>
</dbReference>
<evidence type="ECO:0000313" key="8">
    <source>
        <dbReference type="EMBL" id="CAD9037700.1"/>
    </source>
</evidence>
<dbReference type="InterPro" id="IPR038330">
    <property type="entry name" value="TspO/MBR-related_sf"/>
</dbReference>
<dbReference type="Pfam" id="PF03073">
    <property type="entry name" value="TspO_MBR"/>
    <property type="match status" value="1"/>
</dbReference>
<feature type="transmembrane region" description="Helical" evidence="7">
    <location>
        <begin position="16"/>
        <end position="35"/>
    </location>
</feature>
<reference evidence="8" key="1">
    <citation type="submission" date="2021-01" db="EMBL/GenBank/DDBJ databases">
        <authorList>
            <person name="Corre E."/>
            <person name="Pelletier E."/>
            <person name="Niang G."/>
            <person name="Scheremetjew M."/>
            <person name="Finn R."/>
            <person name="Kale V."/>
            <person name="Holt S."/>
            <person name="Cochrane G."/>
            <person name="Meng A."/>
            <person name="Brown T."/>
            <person name="Cohen L."/>
        </authorList>
    </citation>
    <scope>NUCLEOTIDE SEQUENCE</scope>
    <source>
        <strain evidence="8">NIES-381</strain>
    </source>
</reference>
<evidence type="ECO:0000256" key="1">
    <source>
        <dbReference type="ARBA" id="ARBA00004141"/>
    </source>
</evidence>
<dbReference type="AlphaFoldDB" id="A0A7S1JAC1"/>
<feature type="transmembrane region" description="Helical" evidence="7">
    <location>
        <begin position="166"/>
        <end position="187"/>
    </location>
</feature>
<keyword evidence="5 7" id="KW-0472">Membrane</keyword>
<sequence>MVAVPLLREDPARQPWACWAMAGAAAATLTVSLVLSTSTGPATRLFQTPAATLQPQAYRAAAARPPVQLHAPQSAGQQLDISRPSAQLHGHQDAQYGRTGQWAERPSISASPAPLLPLIGGVGALAMALGAVSQYRTRRDLSAQAEAVGDSPVTGQVVYEFDGEAVLRYIGATAMQWGLILGTLWVLDKVGPYLVGLGAPAAVPQLLVTLFFAFTALKSRVFSPLDNSRPTVAKEKQAIDERIRPSWMPPPLVFPIVWTTIAVLRTVAGVMVWLAAGKTLLVAPIMAHFLMLSIGDTWNTINNVERRMGTAAFGVCVVWLSALVTNIMYYNFYPTAGLVLAFQQVWLTIATVLVNSIWRLNGAEPMYPFKKRFQPA</sequence>
<evidence type="ECO:0000256" key="3">
    <source>
        <dbReference type="ARBA" id="ARBA00022692"/>
    </source>
</evidence>
<evidence type="ECO:0000256" key="6">
    <source>
        <dbReference type="SAM" id="MobiDB-lite"/>
    </source>
</evidence>
<dbReference type="Gene3D" id="1.20.1260.100">
    <property type="entry name" value="TspO/MBR protein"/>
    <property type="match status" value="1"/>
</dbReference>
<evidence type="ECO:0000256" key="7">
    <source>
        <dbReference type="SAM" id="Phobius"/>
    </source>
</evidence>
<dbReference type="PANTHER" id="PTHR10057">
    <property type="entry name" value="PERIPHERAL-TYPE BENZODIAZEPINE RECEPTOR"/>
    <property type="match status" value="1"/>
</dbReference>
<dbReference type="CDD" id="cd15904">
    <property type="entry name" value="TSPO_MBR"/>
    <property type="match status" value="1"/>
</dbReference>
<feature type="region of interest" description="Disordered" evidence="6">
    <location>
        <begin position="86"/>
        <end position="105"/>
    </location>
</feature>
<feature type="transmembrane region" description="Helical" evidence="7">
    <location>
        <begin position="252"/>
        <end position="274"/>
    </location>
</feature>
<organism evidence="8">
    <name type="scientific">Eutreptiella gymnastica</name>
    <dbReference type="NCBI Taxonomy" id="73025"/>
    <lineage>
        <taxon>Eukaryota</taxon>
        <taxon>Discoba</taxon>
        <taxon>Euglenozoa</taxon>
        <taxon>Euglenida</taxon>
        <taxon>Spirocuta</taxon>
        <taxon>Euglenophyceae</taxon>
        <taxon>Eutreptiales</taxon>
        <taxon>Eutreptiaceae</taxon>
        <taxon>Eutreptiella</taxon>
    </lineage>
</organism>